<evidence type="ECO:0000313" key="5">
    <source>
        <dbReference type="EMBL" id="EDY21695.1"/>
    </source>
</evidence>
<sequence length="217" mass="24414">MFYWIARFKLRCIAFCTMRIRAFGLEAARRPGGWLLACSHVSHLDPFCVGSQLPRRVSWMARIEFYRRGWTRALLDVMHAFPVNRQGVPVKAIKTALERLKQGEVVGVFPEGEIKAGEESVLRGAKIKRGVCLLSTRANCPVLPCVILGTDKLNAVGPWLPAKRGRLWLACGDFIEPVQGPDKHAARAEMAARIEKAMVELYARLRRDYGLEDSILP</sequence>
<dbReference type="InParanoid" id="B4CWA3"/>
<dbReference type="SMART" id="SM00563">
    <property type="entry name" value="PlsC"/>
    <property type="match status" value="1"/>
</dbReference>
<dbReference type="STRING" id="497964.CfE428DRAFT_0940"/>
<dbReference type="eggNOG" id="COG0204">
    <property type="taxonomic scope" value="Bacteria"/>
</dbReference>
<reference evidence="5 6" key="1">
    <citation type="journal article" date="2011" name="J. Bacteriol.">
        <title>Genome sequence of Chthoniobacter flavus Ellin428, an aerobic heterotrophic soil bacterium.</title>
        <authorList>
            <person name="Kant R."/>
            <person name="van Passel M.W."/>
            <person name="Palva A."/>
            <person name="Lucas S."/>
            <person name="Lapidus A."/>
            <person name="Glavina Del Rio T."/>
            <person name="Dalin E."/>
            <person name="Tice H."/>
            <person name="Bruce D."/>
            <person name="Goodwin L."/>
            <person name="Pitluck S."/>
            <person name="Larimer F.W."/>
            <person name="Land M.L."/>
            <person name="Hauser L."/>
            <person name="Sangwan P."/>
            <person name="de Vos W.M."/>
            <person name="Janssen P.H."/>
            <person name="Smidt H."/>
        </authorList>
    </citation>
    <scope>NUCLEOTIDE SEQUENCE [LARGE SCALE GENOMIC DNA]</scope>
    <source>
        <strain evidence="5 6">Ellin428</strain>
    </source>
</reference>
<name>B4CWA3_9BACT</name>
<evidence type="ECO:0000313" key="6">
    <source>
        <dbReference type="Proteomes" id="UP000005824"/>
    </source>
</evidence>
<feature type="domain" description="Phospholipid/glycerol acyltransferase" evidence="4">
    <location>
        <begin position="34"/>
        <end position="150"/>
    </location>
</feature>
<dbReference type="PANTHER" id="PTHR10434">
    <property type="entry name" value="1-ACYL-SN-GLYCEROL-3-PHOSPHATE ACYLTRANSFERASE"/>
    <property type="match status" value="1"/>
</dbReference>
<proteinExistence type="predicted"/>
<keyword evidence="2 5" id="KW-0808">Transferase</keyword>
<comment type="caution">
    <text evidence="5">The sequence shown here is derived from an EMBL/GenBank/DDBJ whole genome shotgun (WGS) entry which is preliminary data.</text>
</comment>
<dbReference type="PANTHER" id="PTHR10434:SF11">
    <property type="entry name" value="1-ACYL-SN-GLYCEROL-3-PHOSPHATE ACYLTRANSFERASE"/>
    <property type="match status" value="1"/>
</dbReference>
<dbReference type="GO" id="GO:0003841">
    <property type="term" value="F:1-acylglycerol-3-phosphate O-acyltransferase activity"/>
    <property type="evidence" value="ECO:0007669"/>
    <property type="project" value="TreeGrafter"/>
</dbReference>
<dbReference type="GO" id="GO:0006654">
    <property type="term" value="P:phosphatidic acid biosynthetic process"/>
    <property type="evidence" value="ECO:0007669"/>
    <property type="project" value="TreeGrafter"/>
</dbReference>
<dbReference type="SUPFAM" id="SSF69593">
    <property type="entry name" value="Glycerol-3-phosphate (1)-acyltransferase"/>
    <property type="match status" value="1"/>
</dbReference>
<evidence type="ECO:0000256" key="1">
    <source>
        <dbReference type="ARBA" id="ARBA00005189"/>
    </source>
</evidence>
<protein>
    <submittedName>
        <fullName evidence="5">Phospholipid/glycerol acyltransferase</fullName>
    </submittedName>
</protein>
<dbReference type="Pfam" id="PF01553">
    <property type="entry name" value="Acyltransferase"/>
    <property type="match status" value="1"/>
</dbReference>
<dbReference type="InterPro" id="IPR002123">
    <property type="entry name" value="Plipid/glycerol_acylTrfase"/>
</dbReference>
<dbReference type="Proteomes" id="UP000005824">
    <property type="component" value="Unassembled WGS sequence"/>
</dbReference>
<dbReference type="AlphaFoldDB" id="B4CWA3"/>
<gene>
    <name evidence="5" type="ORF">CfE428DRAFT_0940</name>
</gene>
<evidence type="ECO:0000256" key="3">
    <source>
        <dbReference type="ARBA" id="ARBA00023315"/>
    </source>
</evidence>
<dbReference type="CDD" id="cd07989">
    <property type="entry name" value="LPLAT_AGPAT-like"/>
    <property type="match status" value="1"/>
</dbReference>
<keyword evidence="3 5" id="KW-0012">Acyltransferase</keyword>
<evidence type="ECO:0000256" key="2">
    <source>
        <dbReference type="ARBA" id="ARBA00022679"/>
    </source>
</evidence>
<organism evidence="5 6">
    <name type="scientific">Chthoniobacter flavus Ellin428</name>
    <dbReference type="NCBI Taxonomy" id="497964"/>
    <lineage>
        <taxon>Bacteria</taxon>
        <taxon>Pseudomonadati</taxon>
        <taxon>Verrucomicrobiota</taxon>
        <taxon>Spartobacteria</taxon>
        <taxon>Chthoniobacterales</taxon>
        <taxon>Chthoniobacteraceae</taxon>
        <taxon>Chthoniobacter</taxon>
    </lineage>
</organism>
<comment type="pathway">
    <text evidence="1">Lipid metabolism.</text>
</comment>
<dbReference type="RefSeq" id="WP_006978267.1">
    <property type="nucleotide sequence ID" value="NZ_ABVL01000002.1"/>
</dbReference>
<dbReference type="EMBL" id="ABVL01000002">
    <property type="protein sequence ID" value="EDY21695.1"/>
    <property type="molecule type" value="Genomic_DNA"/>
</dbReference>
<evidence type="ECO:0000259" key="4">
    <source>
        <dbReference type="SMART" id="SM00563"/>
    </source>
</evidence>
<accession>B4CWA3</accession>
<keyword evidence="6" id="KW-1185">Reference proteome</keyword>